<organism evidence="1 2">
    <name type="scientific">Pseudomonas juntendi</name>
    <dbReference type="NCBI Taxonomy" id="2666183"/>
    <lineage>
        <taxon>Bacteria</taxon>
        <taxon>Pseudomonadati</taxon>
        <taxon>Pseudomonadota</taxon>
        <taxon>Gammaproteobacteria</taxon>
        <taxon>Pseudomonadales</taxon>
        <taxon>Pseudomonadaceae</taxon>
        <taxon>Pseudomonas</taxon>
    </lineage>
</organism>
<accession>A0ABD4YFG2</accession>
<protein>
    <submittedName>
        <fullName evidence="1">DUF4054 domain-containing protein</fullName>
    </submittedName>
</protein>
<gene>
    <name evidence="1" type="ORF">N5C70_15050</name>
</gene>
<reference evidence="1 2" key="1">
    <citation type="submission" date="2022-09" db="EMBL/GenBank/DDBJ databases">
        <title>Intensive care unit water sources are persistently colonized with multi-drug resistant bacteria and are the site of extensive horizontal gene transfer of antibiotic resistance genes.</title>
        <authorList>
            <person name="Diorio-Toth L."/>
        </authorList>
    </citation>
    <scope>NUCLEOTIDE SEQUENCE [LARGE SCALE GENOMIC DNA]</scope>
    <source>
        <strain evidence="1 2">GD03901</strain>
    </source>
</reference>
<dbReference type="AlphaFoldDB" id="A0ABD4YFG2"/>
<name>A0ABD4YFG2_9PSED</name>
<dbReference type="Proteomes" id="UP001160152">
    <property type="component" value="Unassembled WGS sequence"/>
</dbReference>
<dbReference type="Pfam" id="PF13262">
    <property type="entry name" value="DUF4054"/>
    <property type="match status" value="1"/>
</dbReference>
<evidence type="ECO:0000313" key="2">
    <source>
        <dbReference type="Proteomes" id="UP001160152"/>
    </source>
</evidence>
<comment type="caution">
    <text evidence="1">The sequence shown here is derived from an EMBL/GenBank/DDBJ whole genome shotgun (WGS) entry which is preliminary data.</text>
</comment>
<sequence length="145" mass="15589">MAELNIPVTAEMVAEFREFYEEFADPAKWSDAKITKALNIAKGELGTCGNWGLYKPYSLLQRGWFALAGHYLTWNTATTAATGADGSATTPYAVSSKSVRDESVSYAIPAANSSLTPWEAAVALTPYGLEYLHVRGRAGMGAICV</sequence>
<dbReference type="InterPro" id="IPR025127">
    <property type="entry name" value="DUF4054"/>
</dbReference>
<proteinExistence type="predicted"/>
<evidence type="ECO:0000313" key="1">
    <source>
        <dbReference type="EMBL" id="MDH0758017.1"/>
    </source>
</evidence>
<dbReference type="EMBL" id="JAOCBV010000001">
    <property type="protein sequence ID" value="MDH0758017.1"/>
    <property type="molecule type" value="Genomic_DNA"/>
</dbReference>
<dbReference type="RefSeq" id="WP_280069923.1">
    <property type="nucleotide sequence ID" value="NZ_JAOCBV010000001.1"/>
</dbReference>